<evidence type="ECO:0000256" key="3">
    <source>
        <dbReference type="ARBA" id="ARBA00022692"/>
    </source>
</evidence>
<organism evidence="6 7">
    <name type="scientific">Collinsella aerofaciens</name>
    <dbReference type="NCBI Taxonomy" id="74426"/>
    <lineage>
        <taxon>Bacteria</taxon>
        <taxon>Bacillati</taxon>
        <taxon>Actinomycetota</taxon>
        <taxon>Coriobacteriia</taxon>
        <taxon>Coriobacteriales</taxon>
        <taxon>Coriobacteriaceae</taxon>
        <taxon>Collinsella</taxon>
    </lineage>
</organism>
<dbReference type="EMBL" id="CYYP01000004">
    <property type="protein sequence ID" value="CUN73074.1"/>
    <property type="molecule type" value="Genomic_DNA"/>
</dbReference>
<dbReference type="Gene3D" id="3.30.70.120">
    <property type="match status" value="1"/>
</dbReference>
<dbReference type="InterPro" id="IPR003740">
    <property type="entry name" value="YitT"/>
</dbReference>
<dbReference type="CDD" id="cd16380">
    <property type="entry name" value="YitT_C"/>
    <property type="match status" value="1"/>
</dbReference>
<dbReference type="Pfam" id="PF10035">
    <property type="entry name" value="DUF2179"/>
    <property type="match status" value="1"/>
</dbReference>
<dbReference type="PANTHER" id="PTHR33545:SF5">
    <property type="entry name" value="UPF0750 MEMBRANE PROTEIN YITT"/>
    <property type="match status" value="1"/>
</dbReference>
<keyword evidence="5" id="KW-0472">Membrane</keyword>
<dbReference type="PIRSF" id="PIRSF006483">
    <property type="entry name" value="Membrane_protein_YitT"/>
    <property type="match status" value="1"/>
</dbReference>
<dbReference type="RefSeq" id="WP_035137417.1">
    <property type="nucleotide sequence ID" value="NZ_CYYP01000004.1"/>
</dbReference>
<evidence type="ECO:0000256" key="5">
    <source>
        <dbReference type="ARBA" id="ARBA00023136"/>
    </source>
</evidence>
<evidence type="ECO:0000256" key="1">
    <source>
        <dbReference type="ARBA" id="ARBA00004651"/>
    </source>
</evidence>
<dbReference type="Proteomes" id="UP000095468">
    <property type="component" value="Unassembled WGS sequence"/>
</dbReference>
<keyword evidence="4" id="KW-1133">Transmembrane helix</keyword>
<dbReference type="Pfam" id="PF02588">
    <property type="entry name" value="YitT_membrane"/>
    <property type="match status" value="1"/>
</dbReference>
<dbReference type="AlphaFoldDB" id="A0A173Z9Y9"/>
<dbReference type="PANTHER" id="PTHR33545">
    <property type="entry name" value="UPF0750 MEMBRANE PROTEIN YITT-RELATED"/>
    <property type="match status" value="1"/>
</dbReference>
<comment type="subcellular location">
    <subcellularLocation>
        <location evidence="1">Cell membrane</location>
        <topology evidence="1">Multi-pass membrane protein</topology>
    </subcellularLocation>
</comment>
<evidence type="ECO:0000256" key="4">
    <source>
        <dbReference type="ARBA" id="ARBA00022989"/>
    </source>
</evidence>
<keyword evidence="2" id="KW-1003">Cell membrane</keyword>
<accession>A0A173Z9Y9</accession>
<protein>
    <submittedName>
        <fullName evidence="6">Uncharacterized BCR, YitT family COG1284</fullName>
    </submittedName>
</protein>
<dbReference type="InterPro" id="IPR051461">
    <property type="entry name" value="UPF0750_membrane"/>
</dbReference>
<reference evidence="6 7" key="1">
    <citation type="submission" date="2015-09" db="EMBL/GenBank/DDBJ databases">
        <authorList>
            <consortium name="Pathogen Informatics"/>
        </authorList>
    </citation>
    <scope>NUCLEOTIDE SEQUENCE [LARGE SCALE GENOMIC DNA]</scope>
    <source>
        <strain evidence="6 7">2789STDY5608823</strain>
    </source>
</reference>
<name>A0A173Z9Y9_9ACTN</name>
<gene>
    <name evidence="6" type="ORF">ERS852381_00589</name>
</gene>
<proteinExistence type="predicted"/>
<keyword evidence="3" id="KW-0812">Transmembrane</keyword>
<evidence type="ECO:0000313" key="6">
    <source>
        <dbReference type="EMBL" id="CUN73074.1"/>
    </source>
</evidence>
<evidence type="ECO:0000256" key="2">
    <source>
        <dbReference type="ARBA" id="ARBA00022475"/>
    </source>
</evidence>
<dbReference type="InterPro" id="IPR015867">
    <property type="entry name" value="N-reg_PII/ATP_PRibTrfase_C"/>
</dbReference>
<dbReference type="GO" id="GO:0005886">
    <property type="term" value="C:plasma membrane"/>
    <property type="evidence" value="ECO:0007669"/>
    <property type="project" value="UniProtKB-SubCell"/>
</dbReference>
<sequence length="296" mass="31146">MAYRLDIKRILSMNFFHDLPQIMLGCALAAIATDLFLIPNGLAAGGVTGLATIIQAVGASRGLSLPVGIQTIVMNALLLLVVMREGGMFYVVQTATGFVLLGFFTDLFAPFVAPLADADLMLPAMWGGIITGIGYGMVLRAGANTGGSDTIGQIISRNTSLPVGSTVMAIDVAVCALSAPVFSIENALYAGLSMVISGYVIDAVVDGGNKRRMVLIISDKFPDIAADIMYGLGRGCTKFKATGMYSGAEKPVIMVIVSRRELNTLKTIVRERDPHAIVTVADVTEAFGEGFKDISA</sequence>
<evidence type="ECO:0000313" key="7">
    <source>
        <dbReference type="Proteomes" id="UP000095468"/>
    </source>
</evidence>
<dbReference type="InterPro" id="IPR019264">
    <property type="entry name" value="DUF2179"/>
</dbReference>